<proteinExistence type="predicted"/>
<protein>
    <submittedName>
        <fullName evidence="2">Uncharacterized protein</fullName>
    </submittedName>
</protein>
<sequence length="107" mass="12085">MALLKEVLLYLHIVVASGFVFFMHILVPIVLPDTFPRLIYSFRELYFQLSPFLSILAGFGASYFYFKLFRVERPAKQAIISTIVGTVLFWSSCIALLCALAPGLSNM</sequence>
<feature type="transmembrane region" description="Helical" evidence="1">
    <location>
        <begin position="46"/>
        <end position="66"/>
    </location>
</feature>
<reference evidence="2 3" key="1">
    <citation type="submission" date="2018-10" db="EMBL/GenBank/DDBJ databases">
        <title>Genomic Encyclopedia of Archaeal and Bacterial Type Strains, Phase II (KMG-II): from individual species to whole genera.</title>
        <authorList>
            <person name="Goeker M."/>
        </authorList>
    </citation>
    <scope>NUCLEOTIDE SEQUENCE [LARGE SCALE GENOMIC DNA]</scope>
    <source>
        <strain evidence="2 3">DSM 16510</strain>
    </source>
</reference>
<name>A0A497XXD0_9AQUI</name>
<comment type="caution">
    <text evidence="2">The sequence shown here is derived from an EMBL/GenBank/DDBJ whole genome shotgun (WGS) entry which is preliminary data.</text>
</comment>
<accession>A0A497XXD0</accession>
<keyword evidence="3" id="KW-1185">Reference proteome</keyword>
<keyword evidence="1" id="KW-0472">Membrane</keyword>
<keyword evidence="1" id="KW-0812">Transmembrane</keyword>
<feature type="transmembrane region" description="Helical" evidence="1">
    <location>
        <begin position="7"/>
        <end position="26"/>
    </location>
</feature>
<evidence type="ECO:0000313" key="3">
    <source>
        <dbReference type="Proteomes" id="UP000267841"/>
    </source>
</evidence>
<dbReference type="AlphaFoldDB" id="A0A497XXD0"/>
<gene>
    <name evidence="2" type="ORF">BCF55_1725</name>
</gene>
<organism evidence="2 3">
    <name type="scientific">Hydrogenivirga caldilitoris</name>
    <dbReference type="NCBI Taxonomy" id="246264"/>
    <lineage>
        <taxon>Bacteria</taxon>
        <taxon>Pseudomonadati</taxon>
        <taxon>Aquificota</taxon>
        <taxon>Aquificia</taxon>
        <taxon>Aquificales</taxon>
        <taxon>Aquificaceae</taxon>
        <taxon>Hydrogenivirga</taxon>
    </lineage>
</organism>
<feature type="transmembrane region" description="Helical" evidence="1">
    <location>
        <begin position="78"/>
        <end position="104"/>
    </location>
</feature>
<evidence type="ECO:0000313" key="2">
    <source>
        <dbReference type="EMBL" id="RLJ71423.1"/>
    </source>
</evidence>
<keyword evidence="1" id="KW-1133">Transmembrane helix</keyword>
<dbReference type="OrthoDB" id="9869571at2"/>
<dbReference type="RefSeq" id="WP_121012795.1">
    <property type="nucleotide sequence ID" value="NZ_RCCJ01000001.1"/>
</dbReference>
<dbReference type="Proteomes" id="UP000267841">
    <property type="component" value="Unassembled WGS sequence"/>
</dbReference>
<evidence type="ECO:0000256" key="1">
    <source>
        <dbReference type="SAM" id="Phobius"/>
    </source>
</evidence>
<dbReference type="EMBL" id="RCCJ01000001">
    <property type="protein sequence ID" value="RLJ71423.1"/>
    <property type="molecule type" value="Genomic_DNA"/>
</dbReference>